<dbReference type="PANTHER" id="PTHR21528">
    <property type="entry name" value="DEHYDRODOLICHYL DIPHOSPHATE SYNTHASE COMPLEX SUBUNIT NUS1"/>
    <property type="match status" value="1"/>
</dbReference>
<keyword evidence="9" id="KW-0460">Magnesium</keyword>
<dbReference type="AlphaFoldDB" id="A0A2P1L4C8"/>
<evidence type="ECO:0000256" key="5">
    <source>
        <dbReference type="ARBA" id="ARBA00012596"/>
    </source>
</evidence>
<evidence type="ECO:0000256" key="4">
    <source>
        <dbReference type="ARBA" id="ARBA00005432"/>
    </source>
</evidence>
<dbReference type="InterPro" id="IPR036424">
    <property type="entry name" value="UPP_synth-like_sf"/>
</dbReference>
<evidence type="ECO:0000256" key="3">
    <source>
        <dbReference type="ARBA" id="ARBA00004922"/>
    </source>
</evidence>
<evidence type="ECO:0000256" key="7">
    <source>
        <dbReference type="ARBA" id="ARBA00022692"/>
    </source>
</evidence>
<evidence type="ECO:0000313" key="13">
    <source>
        <dbReference type="EMBL" id="AVP12658.1"/>
    </source>
</evidence>
<evidence type="ECO:0000256" key="11">
    <source>
        <dbReference type="ARBA" id="ARBA00023136"/>
    </source>
</evidence>
<dbReference type="GO" id="GO:0045547">
    <property type="term" value="F:ditrans,polycis-polyprenyl diphosphate synthase [(2E,6E)-farnesyl diphosphate specific] activity"/>
    <property type="evidence" value="ECO:0007669"/>
    <property type="project" value="UniProtKB-EC"/>
</dbReference>
<dbReference type="PANTHER" id="PTHR21528:SF0">
    <property type="entry name" value="DEHYDRODOLICHYL DIPHOSPHATE SYNTHASE COMPLEX SUBUNIT NUS1"/>
    <property type="match status" value="1"/>
</dbReference>
<evidence type="ECO:0000256" key="8">
    <source>
        <dbReference type="ARBA" id="ARBA00022824"/>
    </source>
</evidence>
<comment type="catalytic activity">
    <reaction evidence="12">
        <text>n isopentenyl diphosphate + (2E,6E)-farnesyl diphosphate = a di-trans,poly-cis-polyprenyl diphosphate + n diphosphate</text>
        <dbReference type="Rhea" id="RHEA:53008"/>
        <dbReference type="Rhea" id="RHEA-COMP:19494"/>
        <dbReference type="ChEBI" id="CHEBI:33019"/>
        <dbReference type="ChEBI" id="CHEBI:128769"/>
        <dbReference type="ChEBI" id="CHEBI:136960"/>
        <dbReference type="ChEBI" id="CHEBI:175763"/>
        <dbReference type="EC" id="2.5.1.87"/>
    </reaction>
</comment>
<comment type="pathway">
    <text evidence="3">Protein modification; protein glycosylation.</text>
</comment>
<evidence type="ECO:0000256" key="9">
    <source>
        <dbReference type="ARBA" id="ARBA00022842"/>
    </source>
</evidence>
<dbReference type="Gene3D" id="3.40.1180.10">
    <property type="entry name" value="Decaprenyl diphosphate synthase-like"/>
    <property type="match status" value="1"/>
</dbReference>
<keyword evidence="6" id="KW-0808">Transferase</keyword>
<dbReference type="GO" id="GO:0005789">
    <property type="term" value="C:endoplasmic reticulum membrane"/>
    <property type="evidence" value="ECO:0007669"/>
    <property type="project" value="UniProtKB-SubCell"/>
</dbReference>
<dbReference type="SUPFAM" id="SSF64005">
    <property type="entry name" value="Undecaprenyl diphosphate synthase"/>
    <property type="match status" value="1"/>
</dbReference>
<protein>
    <recommendedName>
        <fullName evidence="5">ditrans,polycis-polyprenyl diphosphate synthase [(2E,6E)-farnesyldiphosphate specific]</fullName>
        <ecNumber evidence="5">2.5.1.87</ecNumber>
    </recommendedName>
</protein>
<dbReference type="EMBL" id="MG596903">
    <property type="protein sequence ID" value="AVP12658.1"/>
    <property type="molecule type" value="mRNA"/>
</dbReference>
<keyword evidence="8" id="KW-0256">Endoplasmic reticulum</keyword>
<evidence type="ECO:0000256" key="12">
    <source>
        <dbReference type="ARBA" id="ARBA00047353"/>
    </source>
</evidence>
<comment type="similarity">
    <text evidence="4">Belongs to the UPP synthase family.</text>
</comment>
<evidence type="ECO:0000256" key="1">
    <source>
        <dbReference type="ARBA" id="ARBA00001946"/>
    </source>
</evidence>
<comment type="subcellular location">
    <subcellularLocation>
        <location evidence="2">Endoplasmic reticulum membrane</location>
    </subcellularLocation>
</comment>
<evidence type="ECO:0000256" key="2">
    <source>
        <dbReference type="ARBA" id="ARBA00004586"/>
    </source>
</evidence>
<keyword evidence="7" id="KW-0812">Transmembrane</keyword>
<accession>A0A2P1L4C8</accession>
<dbReference type="UniPathway" id="UPA00378"/>
<dbReference type="EC" id="2.5.1.87" evidence="5"/>
<evidence type="ECO:0000256" key="6">
    <source>
        <dbReference type="ARBA" id="ARBA00022679"/>
    </source>
</evidence>
<name>A0A2P1L4C8_LITLI</name>
<keyword evidence="10" id="KW-1133">Transmembrane helix</keyword>
<dbReference type="GO" id="GO:1904423">
    <property type="term" value="C:dehydrodolichyl diphosphate synthase complex"/>
    <property type="evidence" value="ECO:0007669"/>
    <property type="project" value="InterPro"/>
</dbReference>
<dbReference type="InterPro" id="IPR038887">
    <property type="entry name" value="Nus1/NgBR"/>
</dbReference>
<proteinExistence type="evidence at transcript level"/>
<organism evidence="13">
    <name type="scientific">Littorina littorea</name>
    <name type="common">Common periwinkle</name>
    <dbReference type="NCBI Taxonomy" id="31216"/>
    <lineage>
        <taxon>Eukaryota</taxon>
        <taxon>Metazoa</taxon>
        <taxon>Spiralia</taxon>
        <taxon>Lophotrochozoa</taxon>
        <taxon>Mollusca</taxon>
        <taxon>Gastropoda</taxon>
        <taxon>Caenogastropoda</taxon>
        <taxon>Littorinimorpha</taxon>
        <taxon>Littorinoidea</taxon>
        <taxon>Littorinidae</taxon>
        <taxon>Littorina</taxon>
    </lineage>
</organism>
<evidence type="ECO:0000256" key="10">
    <source>
        <dbReference type="ARBA" id="ARBA00022989"/>
    </source>
</evidence>
<comment type="cofactor">
    <cofactor evidence="1">
        <name>Mg(2+)</name>
        <dbReference type="ChEBI" id="CHEBI:18420"/>
    </cofactor>
</comment>
<reference evidence="13" key="1">
    <citation type="journal article" date="2018" name="Dev. Comp. Immunol.">
        <title>Immune repertoire in the transcriptome of Littorina littorea reveals new trends in lophotrochozoan proto-complement evolution.</title>
        <authorList>
            <person name="Gorbushin A.M."/>
        </authorList>
    </citation>
    <scope>NUCLEOTIDE SEQUENCE</scope>
</reference>
<keyword evidence="11" id="KW-0472">Membrane</keyword>
<sequence>MLRMLVLRLIHYVIALGEFAFGVLKYIPQYELLFAKKHLASKVEADAKKLRKLPLHVGFLVIENEMSYKDLANLIVWSVTMGISYVSVYDMNGEIKRNSGNLQKEVERSKENMVYNDTVSHEIQIFTHSPQYTEKMAVGRGMKKASVHLLSAEDGCHSLVQVARNLSRKVAAQQSLVSDITPASVTALIHDSHQFPDPDLLLTFGPTLSLLGYLPWQIRLTEIIHVPSHKGLSYEGFISSLHSYANTLQRFGK</sequence>